<accession>A0AAD1X985</accession>
<feature type="compositionally biased region" description="Basic and acidic residues" evidence="1">
    <location>
        <begin position="262"/>
        <end position="279"/>
    </location>
</feature>
<feature type="region of interest" description="Disordered" evidence="1">
    <location>
        <begin position="248"/>
        <end position="279"/>
    </location>
</feature>
<dbReference type="Proteomes" id="UP001295684">
    <property type="component" value="Unassembled WGS sequence"/>
</dbReference>
<comment type="caution">
    <text evidence="2">The sequence shown here is derived from an EMBL/GenBank/DDBJ whole genome shotgun (WGS) entry which is preliminary data.</text>
</comment>
<reference evidence="2" key="1">
    <citation type="submission" date="2023-07" db="EMBL/GenBank/DDBJ databases">
        <authorList>
            <consortium name="AG Swart"/>
            <person name="Singh M."/>
            <person name="Singh A."/>
            <person name="Seah K."/>
            <person name="Emmerich C."/>
        </authorList>
    </citation>
    <scope>NUCLEOTIDE SEQUENCE</scope>
    <source>
        <strain evidence="2">DP1</strain>
    </source>
</reference>
<feature type="compositionally biased region" description="Basic residues" evidence="1">
    <location>
        <begin position="583"/>
        <end position="604"/>
    </location>
</feature>
<protein>
    <submittedName>
        <fullName evidence="2">Uncharacterized protein</fullName>
    </submittedName>
</protein>
<evidence type="ECO:0000313" key="3">
    <source>
        <dbReference type="Proteomes" id="UP001295684"/>
    </source>
</evidence>
<organism evidence="2 3">
    <name type="scientific">Euplotes crassus</name>
    <dbReference type="NCBI Taxonomy" id="5936"/>
    <lineage>
        <taxon>Eukaryota</taxon>
        <taxon>Sar</taxon>
        <taxon>Alveolata</taxon>
        <taxon>Ciliophora</taxon>
        <taxon>Intramacronucleata</taxon>
        <taxon>Spirotrichea</taxon>
        <taxon>Hypotrichia</taxon>
        <taxon>Euplotida</taxon>
        <taxon>Euplotidae</taxon>
        <taxon>Moneuplotes</taxon>
    </lineage>
</organism>
<feature type="compositionally biased region" description="Basic and acidic residues" evidence="1">
    <location>
        <begin position="30"/>
        <end position="55"/>
    </location>
</feature>
<gene>
    <name evidence="2" type="ORF">ECRASSUSDP1_LOCUS3708</name>
</gene>
<keyword evidence="3" id="KW-1185">Reference proteome</keyword>
<dbReference type="EMBL" id="CAMPGE010003550">
    <property type="protein sequence ID" value="CAI2362386.1"/>
    <property type="molecule type" value="Genomic_DNA"/>
</dbReference>
<proteinExistence type="predicted"/>
<name>A0AAD1X985_EUPCR</name>
<sequence length="604" mass="69267">MSDYDDDFEEYNDTFKDQTAKKTTGKAAKGKKESSYDNTFARDKTLGIKPRDHKPFGVKGPKAPFTVKKQAPKGLSKHGGIHSSTPNLSKDAKGTKKGLLAETNGKTHKKLHNFGLTKKAQQALKPSKGTMVEQLEKLMEEAQTKMEEFIKQQESQGETGAKLEAAKQENKYLQDTMVAMNSAVNQLFEKQMNIKHYPQTGRIKSPPKSAQMRYRTKEVENSQKALENIMAEHEHLSQRMETVKDPSYYSSLHSDLSSVKQQMKEAEKESKELHTEQKRRELETEKLLAQGAPDSMFQIKELQNKVTINKDQLLEEEKQSAELDDLLQNIEEREQELKEKEEKLRAEGSSLGINFDTTVDEAKREMNAQLQNKRDTYEKHLGIAEHASKVMKKKLKNMSKSNKAKLRELEKQKEEFDKELQAKTDQVKEKNAEIAELMKKNQELQKAKKKDHNKFMENGKNSNGYDAVERAIQEQNEKETQAAILIQKWGRILLAKIYVKRLREARDQNSADKEDEDDFYSQGDITMQKNPKTPKKVSKLKDTPSIPVKKDDEVPIFKKKKSFEKPVDLGTPHVSSGEEDKRKNLKKVISKPQIGKKRITSKPF</sequence>
<feature type="region of interest" description="Disordered" evidence="1">
    <location>
        <begin position="15"/>
        <end position="128"/>
    </location>
</feature>
<evidence type="ECO:0000313" key="2">
    <source>
        <dbReference type="EMBL" id="CAI2362386.1"/>
    </source>
</evidence>
<evidence type="ECO:0000256" key="1">
    <source>
        <dbReference type="SAM" id="MobiDB-lite"/>
    </source>
</evidence>
<dbReference type="AlphaFoldDB" id="A0AAD1X985"/>
<feature type="compositionally biased region" description="Low complexity" evidence="1">
    <location>
        <begin position="248"/>
        <end position="258"/>
    </location>
</feature>
<feature type="region of interest" description="Disordered" evidence="1">
    <location>
        <begin position="505"/>
        <end position="604"/>
    </location>
</feature>